<evidence type="ECO:0000256" key="2">
    <source>
        <dbReference type="SAM" id="MobiDB-lite"/>
    </source>
</evidence>
<dbReference type="EMBL" id="MU839836">
    <property type="protein sequence ID" value="KAK1754075.1"/>
    <property type="molecule type" value="Genomic_DNA"/>
</dbReference>
<dbReference type="InterPro" id="IPR029063">
    <property type="entry name" value="SAM-dependent_MTases_sf"/>
</dbReference>
<proteinExistence type="inferred from homology"/>
<dbReference type="SUPFAM" id="SSF53335">
    <property type="entry name" value="S-adenosyl-L-methionine-dependent methyltransferases"/>
    <property type="match status" value="1"/>
</dbReference>
<dbReference type="Gene3D" id="3.40.50.150">
    <property type="entry name" value="Vaccinia Virus protein VP39"/>
    <property type="match status" value="1"/>
</dbReference>
<keyword evidence="4" id="KW-1185">Reference proteome</keyword>
<dbReference type="PANTHER" id="PTHR43591:SF24">
    <property type="entry name" value="2-METHOXY-6-POLYPRENYL-1,4-BENZOQUINOL METHYLASE, MITOCHONDRIAL"/>
    <property type="match status" value="1"/>
</dbReference>
<evidence type="ECO:0000313" key="3">
    <source>
        <dbReference type="EMBL" id="KAK1754075.1"/>
    </source>
</evidence>
<comment type="caution">
    <text evidence="3">The sequence shown here is derived from an EMBL/GenBank/DDBJ whole genome shotgun (WGS) entry which is preliminary data.</text>
</comment>
<gene>
    <name evidence="3" type="ORF">QBC47DRAFT_34409</name>
</gene>
<dbReference type="Pfam" id="PF13489">
    <property type="entry name" value="Methyltransf_23"/>
    <property type="match status" value="1"/>
</dbReference>
<accession>A0AAJ0BA60</accession>
<keyword evidence="3" id="KW-0489">Methyltransferase</keyword>
<feature type="compositionally biased region" description="Acidic residues" evidence="2">
    <location>
        <begin position="17"/>
        <end position="26"/>
    </location>
</feature>
<comment type="similarity">
    <text evidence="1">Belongs to the methyltransferase superfamily. LaeA methyltransferase family.</text>
</comment>
<name>A0AAJ0BA60_9PEZI</name>
<feature type="region of interest" description="Disordered" evidence="2">
    <location>
        <begin position="1"/>
        <end position="36"/>
    </location>
</feature>
<dbReference type="GO" id="GO:0032259">
    <property type="term" value="P:methylation"/>
    <property type="evidence" value="ECO:0007669"/>
    <property type="project" value="UniProtKB-KW"/>
</dbReference>
<dbReference type="Proteomes" id="UP001239445">
    <property type="component" value="Unassembled WGS sequence"/>
</dbReference>
<evidence type="ECO:0000256" key="1">
    <source>
        <dbReference type="ARBA" id="ARBA00038158"/>
    </source>
</evidence>
<dbReference type="AlphaFoldDB" id="A0AAJ0BA60"/>
<evidence type="ECO:0000313" key="4">
    <source>
        <dbReference type="Proteomes" id="UP001239445"/>
    </source>
</evidence>
<dbReference type="PANTHER" id="PTHR43591">
    <property type="entry name" value="METHYLTRANSFERASE"/>
    <property type="match status" value="1"/>
</dbReference>
<keyword evidence="3" id="KW-0808">Transferase</keyword>
<protein>
    <submittedName>
        <fullName evidence="3">S-adenosyl-L-methionine-dependent methyltransferase</fullName>
    </submittedName>
</protein>
<dbReference type="GO" id="GO:0008168">
    <property type="term" value="F:methyltransferase activity"/>
    <property type="evidence" value="ECO:0007669"/>
    <property type="project" value="UniProtKB-KW"/>
</dbReference>
<sequence>MSQGSSPTRETSRTDNDGNDADDDNDSALGSDQYSTASITSSTYHYRQLGGRSYPNFRDVDHWEPVDEKQQESFDIRHHIYLMQNNQKLFNAPVQPRCVLDVGTGTGIWALDVADTFPWAEVIGIDLAPIQPPWVPPNCRFEVDDANMNWTFGDGRFNLVHIRDLVGSIRDDEKLYAHAFCSLEPGGWIEHTESFMIIFSDNNSIPEDCVYHDWNRLFDEAGEKTGKSFHLAERIESSMKTAGFRVLGSRKKKVPIGTWPKDPTLNEVGLWNQHRWMEGLDGYGRWLLKYVWSLSDVDIELFFTRTRKALRDKRIHAYELYTTVWAQKPGPGGQ</sequence>
<organism evidence="3 4">
    <name type="scientific">Echria macrotheca</name>
    <dbReference type="NCBI Taxonomy" id="438768"/>
    <lineage>
        <taxon>Eukaryota</taxon>
        <taxon>Fungi</taxon>
        <taxon>Dikarya</taxon>
        <taxon>Ascomycota</taxon>
        <taxon>Pezizomycotina</taxon>
        <taxon>Sordariomycetes</taxon>
        <taxon>Sordariomycetidae</taxon>
        <taxon>Sordariales</taxon>
        <taxon>Schizotheciaceae</taxon>
        <taxon>Echria</taxon>
    </lineage>
</organism>
<reference evidence="3" key="1">
    <citation type="submission" date="2023-06" db="EMBL/GenBank/DDBJ databases">
        <title>Genome-scale phylogeny and comparative genomics of the fungal order Sordariales.</title>
        <authorList>
            <consortium name="Lawrence Berkeley National Laboratory"/>
            <person name="Hensen N."/>
            <person name="Bonometti L."/>
            <person name="Westerberg I."/>
            <person name="Brannstrom I.O."/>
            <person name="Guillou S."/>
            <person name="Cros-Aarteil S."/>
            <person name="Calhoun S."/>
            <person name="Haridas S."/>
            <person name="Kuo A."/>
            <person name="Mondo S."/>
            <person name="Pangilinan J."/>
            <person name="Riley R."/>
            <person name="Labutti K."/>
            <person name="Andreopoulos B."/>
            <person name="Lipzen A."/>
            <person name="Chen C."/>
            <person name="Yanf M."/>
            <person name="Daum C."/>
            <person name="Ng V."/>
            <person name="Clum A."/>
            <person name="Steindorff A."/>
            <person name="Ohm R."/>
            <person name="Martin F."/>
            <person name="Silar P."/>
            <person name="Natvig D."/>
            <person name="Lalanne C."/>
            <person name="Gautier V."/>
            <person name="Ament-Velasquez S.L."/>
            <person name="Kruys A."/>
            <person name="Hutchinson M.I."/>
            <person name="Powell A.J."/>
            <person name="Barry K."/>
            <person name="Miller A.N."/>
            <person name="Grigoriev I.V."/>
            <person name="Debuchy R."/>
            <person name="Gladieux P."/>
            <person name="Thoren M.H."/>
            <person name="Johannesson H."/>
        </authorList>
    </citation>
    <scope>NUCLEOTIDE SEQUENCE</scope>
    <source>
        <strain evidence="3">PSN4</strain>
    </source>
</reference>
<dbReference type="CDD" id="cd02440">
    <property type="entry name" value="AdoMet_MTases"/>
    <property type="match status" value="1"/>
</dbReference>